<dbReference type="OrthoDB" id="3543532at2"/>
<dbReference type="RefSeq" id="WP_135337373.1">
    <property type="nucleotide sequence ID" value="NZ_JBHLTX010000021.1"/>
</dbReference>
<protein>
    <submittedName>
        <fullName evidence="1">Uncharacterized protein</fullName>
    </submittedName>
</protein>
<reference evidence="1 2" key="1">
    <citation type="submission" date="2019-03" db="EMBL/GenBank/DDBJ databases">
        <authorList>
            <person name="Gonzalez-Pimentel J.L."/>
        </authorList>
    </citation>
    <scope>NUCLEOTIDE SEQUENCE [LARGE SCALE GENOMIC DNA]</scope>
    <source>
        <strain evidence="1 2">JCM 31289</strain>
    </source>
</reference>
<accession>A0A4Z0HHD0</accession>
<proteinExistence type="predicted"/>
<name>A0A4Z0HHD0_9ACTN</name>
<gene>
    <name evidence="1" type="ORF">E4099_03260</name>
</gene>
<comment type="caution">
    <text evidence="1">The sequence shown here is derived from an EMBL/GenBank/DDBJ whole genome shotgun (WGS) entry which is preliminary data.</text>
</comment>
<organism evidence="1 2">
    <name type="scientific">Streptomyces palmae</name>
    <dbReference type="NCBI Taxonomy" id="1701085"/>
    <lineage>
        <taxon>Bacteria</taxon>
        <taxon>Bacillati</taxon>
        <taxon>Actinomycetota</taxon>
        <taxon>Actinomycetes</taxon>
        <taxon>Kitasatosporales</taxon>
        <taxon>Streptomycetaceae</taxon>
        <taxon>Streptomyces</taxon>
    </lineage>
</organism>
<evidence type="ECO:0000313" key="2">
    <source>
        <dbReference type="Proteomes" id="UP000297948"/>
    </source>
</evidence>
<dbReference type="AlphaFoldDB" id="A0A4Z0HHD0"/>
<keyword evidence="2" id="KW-1185">Reference proteome</keyword>
<sequence>MLTYQQVMDANLPALTTAAKEWDNAAKKFDSAKTTYDAQVKSVTTDGFWTGEANLFAQPQTNVSSQQLQAAAHEARAIASLLRDAHTQLTELVKKVKAAVADAQDANMKVNEYGVCSWNGDPGARNDPELPGIVAKWTAHIDDAVRAVDDADQGVKLALTAAVKSPDPTLPHGFNGKAVDDIEKVEAQRASDLKTKLDNGKLTPEELAEMQRLFRDNKGDQAFTQTFLTSVGPQGTLEFNKHLRDLMGDDKNNKDAYQYLRDSLATTLATATQDTKSPFYDTWRKGLREAGVKNFADKGDQTALRGYQLLVDLMGQGKGYNKQFLSDLGDDMIAAEKKKDDLWLKWGNGHPDYVQDPVDGLLAIMSKQPDAATYFLDAGADGKANDHLRYLLNDRKWPKEFTTTPYGMYESGKPLYDFFGRAGLGAAMEAAATGEIPGTKHEVGGHTEAQARVMRDTINVLNEQKHPDKLHAQLRGPLGNMLADYTADTHHILARDFTDYNKWNNTNGQVWTDENGTHMAVDKFKLAKIMRGVADDPAAFATMYGAERQYAANVMGITDFNNKEARAAVIGEASSALGFYDGVRADVILDKRDAAVQWATDVRHHVTTSSGVLLNFIPGEVAPGVDMPKGVKVGADVLNRLVDFAMYDWANGQIAEAKYEGGEDNAKTFLSGQKEVDLMATEWAKKNGVSESDDYALRNLLQAAHGEHIDARDEVFVAVRRE</sequence>
<dbReference type="Proteomes" id="UP000297948">
    <property type="component" value="Unassembled WGS sequence"/>
</dbReference>
<dbReference type="EMBL" id="SRID01000015">
    <property type="protein sequence ID" value="TGB17584.1"/>
    <property type="molecule type" value="Genomic_DNA"/>
</dbReference>
<evidence type="ECO:0000313" key="1">
    <source>
        <dbReference type="EMBL" id="TGB17584.1"/>
    </source>
</evidence>